<dbReference type="STRING" id="889306.KP78_32080"/>
<dbReference type="EMBL" id="JXRP01000019">
    <property type="protein sequence ID" value="KIL44244.1"/>
    <property type="molecule type" value="Genomic_DNA"/>
</dbReference>
<keyword evidence="2" id="KW-1185">Reference proteome</keyword>
<dbReference type="InterPro" id="IPR025013">
    <property type="entry name" value="DUF3907"/>
</dbReference>
<evidence type="ECO:0000313" key="2">
    <source>
        <dbReference type="Proteomes" id="UP000031938"/>
    </source>
</evidence>
<evidence type="ECO:0008006" key="3">
    <source>
        <dbReference type="Google" id="ProtNLM"/>
    </source>
</evidence>
<name>A0A0C2RR61_9BACL</name>
<dbReference type="AlphaFoldDB" id="A0A0C2RR61"/>
<dbReference type="Pfam" id="PF13047">
    <property type="entry name" value="DUF3907"/>
    <property type="match status" value="1"/>
</dbReference>
<accession>A0A0C2RR61</accession>
<dbReference type="RefSeq" id="WP_041090147.1">
    <property type="nucleotide sequence ID" value="NZ_JXRP01000019.1"/>
</dbReference>
<organism evidence="1 2">
    <name type="scientific">Jeotgalibacillus soli</name>
    <dbReference type="NCBI Taxonomy" id="889306"/>
    <lineage>
        <taxon>Bacteria</taxon>
        <taxon>Bacillati</taxon>
        <taxon>Bacillota</taxon>
        <taxon>Bacilli</taxon>
        <taxon>Bacillales</taxon>
        <taxon>Caryophanaceae</taxon>
        <taxon>Jeotgalibacillus</taxon>
    </lineage>
</organism>
<reference evidence="1 2" key="1">
    <citation type="submission" date="2015-01" db="EMBL/GenBank/DDBJ databases">
        <title>Genome sequencing of Jeotgalibacillus soli.</title>
        <authorList>
            <person name="Goh K.M."/>
            <person name="Chan K.-G."/>
            <person name="Yaakop A.S."/>
            <person name="Ee R."/>
            <person name="Gan H.M."/>
            <person name="Chan C.S."/>
        </authorList>
    </citation>
    <scope>NUCLEOTIDE SEQUENCE [LARGE SCALE GENOMIC DNA]</scope>
    <source>
        <strain evidence="1 2">P9</strain>
    </source>
</reference>
<gene>
    <name evidence="1" type="ORF">KP78_32080</name>
</gene>
<proteinExistence type="predicted"/>
<evidence type="ECO:0000313" key="1">
    <source>
        <dbReference type="EMBL" id="KIL44244.1"/>
    </source>
</evidence>
<dbReference type="OrthoDB" id="2691359at2"/>
<comment type="caution">
    <text evidence="1">The sequence shown here is derived from an EMBL/GenBank/DDBJ whole genome shotgun (WGS) entry which is preliminary data.</text>
</comment>
<protein>
    <recommendedName>
        <fullName evidence="3">DUF3907 domain-containing protein</fullName>
    </recommendedName>
</protein>
<dbReference type="PATRIC" id="fig|889306.3.peg.3222"/>
<sequence>MINKLVQTKIKDAYTFLGHTVQELETFLNCVTLESLLAEKNGDIEYYKGVMSGLRRLLVYCEEGYDATSIIMRSSPFSPSSAEHTLYGVYHKCIQEFYAPHNDLWYEDSRSAFTGKQAIHFRQALPESIERLLLRLETPFQTLREELEYYDTEFRTKMMQTNR</sequence>
<dbReference type="Proteomes" id="UP000031938">
    <property type="component" value="Unassembled WGS sequence"/>
</dbReference>